<protein>
    <submittedName>
        <fullName evidence="1">Uncharacterized protein</fullName>
    </submittedName>
</protein>
<gene>
    <name evidence="1" type="ORF">Afil01_15810</name>
</gene>
<sequence length="53" mass="5089">MAAGAIAGPVAFGDVVSRTVPAASTALRAVSSQVTAPPGFAVRVPDLLGPGLT</sequence>
<dbReference type="AlphaFoldDB" id="A0A9W6W7P5"/>
<dbReference type="Proteomes" id="UP001165079">
    <property type="component" value="Unassembled WGS sequence"/>
</dbReference>
<name>A0A9W6W7P5_9ACTN</name>
<evidence type="ECO:0000313" key="1">
    <source>
        <dbReference type="EMBL" id="GLZ76774.1"/>
    </source>
</evidence>
<keyword evidence="2" id="KW-1185">Reference proteome</keyword>
<proteinExistence type="predicted"/>
<organism evidence="1 2">
    <name type="scientific">Actinorhabdospora filicis</name>
    <dbReference type="NCBI Taxonomy" id="1785913"/>
    <lineage>
        <taxon>Bacteria</taxon>
        <taxon>Bacillati</taxon>
        <taxon>Actinomycetota</taxon>
        <taxon>Actinomycetes</taxon>
        <taxon>Micromonosporales</taxon>
        <taxon>Micromonosporaceae</taxon>
        <taxon>Actinorhabdospora</taxon>
    </lineage>
</organism>
<reference evidence="1" key="1">
    <citation type="submission" date="2023-03" db="EMBL/GenBank/DDBJ databases">
        <title>Actinorhabdospora filicis NBRC 111898.</title>
        <authorList>
            <person name="Ichikawa N."/>
            <person name="Sato H."/>
            <person name="Tonouchi N."/>
        </authorList>
    </citation>
    <scope>NUCLEOTIDE SEQUENCE</scope>
    <source>
        <strain evidence="1">NBRC 111898</strain>
    </source>
</reference>
<comment type="caution">
    <text evidence="1">The sequence shown here is derived from an EMBL/GenBank/DDBJ whole genome shotgun (WGS) entry which is preliminary data.</text>
</comment>
<accession>A0A9W6W7P5</accession>
<dbReference type="EMBL" id="BSTX01000001">
    <property type="protein sequence ID" value="GLZ76774.1"/>
    <property type="molecule type" value="Genomic_DNA"/>
</dbReference>
<evidence type="ECO:0000313" key="2">
    <source>
        <dbReference type="Proteomes" id="UP001165079"/>
    </source>
</evidence>